<evidence type="ECO:0000259" key="6">
    <source>
        <dbReference type="Pfam" id="PF01494"/>
    </source>
</evidence>
<dbReference type="SUPFAM" id="SSF52833">
    <property type="entry name" value="Thioredoxin-like"/>
    <property type="match status" value="1"/>
</dbReference>
<dbReference type="SUPFAM" id="SSF51905">
    <property type="entry name" value="FAD/NAD(P)-binding domain"/>
    <property type="match status" value="1"/>
</dbReference>
<dbReference type="InterPro" id="IPR036188">
    <property type="entry name" value="FAD/NAD-bd_sf"/>
</dbReference>
<evidence type="ECO:0000313" key="8">
    <source>
        <dbReference type="EMBL" id="RPD54667.1"/>
    </source>
</evidence>
<keyword evidence="3" id="KW-0285">Flavoprotein</keyword>
<dbReference type="EMBL" id="ML122303">
    <property type="protein sequence ID" value="RPD54667.1"/>
    <property type="molecule type" value="Genomic_DNA"/>
</dbReference>
<reference evidence="8" key="1">
    <citation type="journal article" date="2018" name="Genome Biol. Evol.">
        <title>Genomics and development of Lentinus tigrinus, a white-rot wood-decaying mushroom with dimorphic fruiting bodies.</title>
        <authorList>
            <person name="Wu B."/>
            <person name="Xu Z."/>
            <person name="Knudson A."/>
            <person name="Carlson A."/>
            <person name="Chen N."/>
            <person name="Kovaka S."/>
            <person name="LaButti K."/>
            <person name="Lipzen A."/>
            <person name="Pennachio C."/>
            <person name="Riley R."/>
            <person name="Schakwitz W."/>
            <person name="Umezawa K."/>
            <person name="Ohm R.A."/>
            <person name="Grigoriev I.V."/>
            <person name="Nagy L.G."/>
            <person name="Gibbons J."/>
            <person name="Hibbett D."/>
        </authorList>
    </citation>
    <scope>NUCLEOTIDE SEQUENCE [LARGE SCALE GENOMIC DNA]</scope>
    <source>
        <strain evidence="8">ALCF2SS1-6</strain>
    </source>
</reference>
<dbReference type="Gene3D" id="3.40.30.120">
    <property type="match status" value="1"/>
</dbReference>
<evidence type="ECO:0000259" key="7">
    <source>
        <dbReference type="Pfam" id="PF07976"/>
    </source>
</evidence>
<dbReference type="STRING" id="1328759.A0A5C2RVX8"/>
<comment type="similarity">
    <text evidence="2">Belongs to the PheA/TfdB FAD monooxygenase family.</text>
</comment>
<name>A0A5C2RVX8_9APHY</name>
<dbReference type="GO" id="GO:0071949">
    <property type="term" value="F:FAD binding"/>
    <property type="evidence" value="ECO:0007669"/>
    <property type="project" value="InterPro"/>
</dbReference>
<protein>
    <submittedName>
        <fullName evidence="8">Uncharacterized protein</fullName>
    </submittedName>
</protein>
<dbReference type="Gene3D" id="3.30.70.2450">
    <property type="match status" value="1"/>
</dbReference>
<dbReference type="Pfam" id="PF07976">
    <property type="entry name" value="Phe_hydrox_dim"/>
    <property type="match status" value="1"/>
</dbReference>
<evidence type="ECO:0000256" key="2">
    <source>
        <dbReference type="ARBA" id="ARBA00007801"/>
    </source>
</evidence>
<dbReference type="OrthoDB" id="2690153at2759"/>
<dbReference type="InterPro" id="IPR036249">
    <property type="entry name" value="Thioredoxin-like_sf"/>
</dbReference>
<feature type="domain" description="FAD-binding" evidence="6">
    <location>
        <begin position="6"/>
        <end position="352"/>
    </location>
</feature>
<dbReference type="PRINTS" id="PR00420">
    <property type="entry name" value="RNGMNOXGNASE"/>
</dbReference>
<sequence>MSTSIETPILIIGAGPSGLAAALTLAQNGIPIRIVDKAQEFHKSSRGSGIHPRTSEIFRFLGVAEDTRRHGSPLLPMQLYKLPGGTEPVARWKLMEDVPVSPDRPEDTLSLSQHLTEDFFRDHLAKYNVHVELGTEPLSMEQDSNGVNIVLKHAGSEAVETVRCAYVIGSDGARGFSRKAIGATFEGQTKDADGVVFADVEAEGIFADVWHVWAEAGKFSIAMRPKKEPGQFQLAIVGQNFDPAGLTDPAKFAEAFYEHTGRKDVVFKSFTAVTYWKPKMRMVNKLYEGRVFICGDAAHVHSPTGGQGLNTSVGDSFNIAWKLAMVCKGLASRDLLTTYQTERLPVIAHMLATTSNLYTHAVAKNPHEAVGSGGSAGSGKEASGFMKWRDGALRQLDINYRWSPVVFDARGRGELDEEGLKARGYVGYPGEHVRAGDRAPEAPGLTDATGKATSLFEIFKPYTQTLLLFAPEGAESNVQEVVAAVQASPLAQVTKTLILSRDGVPVAVGGANSYHDKEGHAYKAYGVDGELLTVVIVRPDGYIGAFVYDADGVRTYISRITGGFL</sequence>
<dbReference type="InterPro" id="IPR012941">
    <property type="entry name" value="Phe_hydrox_C_dim_dom"/>
</dbReference>
<dbReference type="GO" id="GO:0016709">
    <property type="term" value="F:oxidoreductase activity, acting on paired donors, with incorporation or reduction of molecular oxygen, NAD(P)H as one donor, and incorporation of one atom of oxygen"/>
    <property type="evidence" value="ECO:0007669"/>
    <property type="project" value="UniProtKB-ARBA"/>
</dbReference>
<keyword evidence="4" id="KW-0274">FAD</keyword>
<keyword evidence="5" id="KW-0560">Oxidoreductase</keyword>
<dbReference type="PANTHER" id="PTHR43004:SF19">
    <property type="entry name" value="BINDING MONOOXYGENASE, PUTATIVE (JCVI)-RELATED"/>
    <property type="match status" value="1"/>
</dbReference>
<evidence type="ECO:0000313" key="9">
    <source>
        <dbReference type="Proteomes" id="UP000313359"/>
    </source>
</evidence>
<comment type="cofactor">
    <cofactor evidence="1">
        <name>FAD</name>
        <dbReference type="ChEBI" id="CHEBI:57692"/>
    </cofactor>
</comment>
<dbReference type="InterPro" id="IPR002938">
    <property type="entry name" value="FAD-bd"/>
</dbReference>
<dbReference type="Proteomes" id="UP000313359">
    <property type="component" value="Unassembled WGS sequence"/>
</dbReference>
<feature type="domain" description="Phenol hydroxylase-like C-terminal dimerisation" evidence="7">
    <location>
        <begin position="512"/>
        <end position="547"/>
    </location>
</feature>
<evidence type="ECO:0000256" key="1">
    <source>
        <dbReference type="ARBA" id="ARBA00001974"/>
    </source>
</evidence>
<proteinExistence type="inferred from homology"/>
<evidence type="ECO:0000256" key="3">
    <source>
        <dbReference type="ARBA" id="ARBA00022630"/>
    </source>
</evidence>
<keyword evidence="9" id="KW-1185">Reference proteome</keyword>
<evidence type="ECO:0000256" key="4">
    <source>
        <dbReference type="ARBA" id="ARBA00022827"/>
    </source>
</evidence>
<dbReference type="PANTHER" id="PTHR43004">
    <property type="entry name" value="TRK SYSTEM POTASSIUM UPTAKE PROTEIN"/>
    <property type="match status" value="1"/>
</dbReference>
<dbReference type="AlphaFoldDB" id="A0A5C2RVX8"/>
<gene>
    <name evidence="8" type="ORF">L227DRAFT_603954</name>
</gene>
<dbReference type="Pfam" id="PF01494">
    <property type="entry name" value="FAD_binding_3"/>
    <property type="match status" value="1"/>
</dbReference>
<evidence type="ECO:0000256" key="5">
    <source>
        <dbReference type="ARBA" id="ARBA00023002"/>
    </source>
</evidence>
<accession>A0A5C2RVX8</accession>
<dbReference type="InterPro" id="IPR050641">
    <property type="entry name" value="RIFMO-like"/>
</dbReference>
<organism evidence="8 9">
    <name type="scientific">Lentinus tigrinus ALCF2SS1-6</name>
    <dbReference type="NCBI Taxonomy" id="1328759"/>
    <lineage>
        <taxon>Eukaryota</taxon>
        <taxon>Fungi</taxon>
        <taxon>Dikarya</taxon>
        <taxon>Basidiomycota</taxon>
        <taxon>Agaricomycotina</taxon>
        <taxon>Agaricomycetes</taxon>
        <taxon>Polyporales</taxon>
        <taxon>Polyporaceae</taxon>
        <taxon>Lentinus</taxon>
    </lineage>
</organism>
<dbReference type="Gene3D" id="3.50.50.60">
    <property type="entry name" value="FAD/NAD(P)-binding domain"/>
    <property type="match status" value="1"/>
</dbReference>